<feature type="domain" description="Glycosyl hydrolase family 13 catalytic" evidence="15">
    <location>
        <begin position="91"/>
        <end position="448"/>
    </location>
</feature>
<dbReference type="PANTHER" id="PTHR43002">
    <property type="entry name" value="GLYCOGEN DEBRANCHING ENZYME"/>
    <property type="match status" value="1"/>
</dbReference>
<keyword evidence="17" id="KW-1185">Reference proteome</keyword>
<keyword evidence="6" id="KW-0963">Cytoplasm</keyword>
<dbReference type="CDD" id="cd11325">
    <property type="entry name" value="AmyAc_GTHase"/>
    <property type="match status" value="1"/>
</dbReference>
<dbReference type="EC" id="3.2.1.141" evidence="4 13"/>
<evidence type="ECO:0000256" key="14">
    <source>
        <dbReference type="PIRNR" id="PIRNR006337"/>
    </source>
</evidence>
<keyword evidence="8" id="KW-0119">Carbohydrate metabolism</keyword>
<dbReference type="InterPro" id="IPR044901">
    <property type="entry name" value="Trehalose_TreZ_E-set_sf"/>
</dbReference>
<evidence type="ECO:0000313" key="16">
    <source>
        <dbReference type="EMBL" id="QWW81486.1"/>
    </source>
</evidence>
<dbReference type="Pfam" id="PF00128">
    <property type="entry name" value="Alpha-amylase"/>
    <property type="match status" value="1"/>
</dbReference>
<evidence type="ECO:0000256" key="2">
    <source>
        <dbReference type="ARBA" id="ARBA00005199"/>
    </source>
</evidence>
<keyword evidence="9 14" id="KW-0326">Glycosidase</keyword>
<evidence type="ECO:0000256" key="5">
    <source>
        <dbReference type="ARBA" id="ARBA00015938"/>
    </source>
</evidence>
<evidence type="ECO:0000256" key="6">
    <source>
        <dbReference type="ARBA" id="ARBA00022490"/>
    </source>
</evidence>
<evidence type="ECO:0000256" key="4">
    <source>
        <dbReference type="ARBA" id="ARBA00012268"/>
    </source>
</evidence>
<proteinExistence type="inferred from homology"/>
<dbReference type="NCBIfam" id="TIGR02402">
    <property type="entry name" value="trehalose_TreZ"/>
    <property type="match status" value="1"/>
</dbReference>
<dbReference type="InterPro" id="IPR013783">
    <property type="entry name" value="Ig-like_fold"/>
</dbReference>
<dbReference type="InterPro" id="IPR014756">
    <property type="entry name" value="Ig_E-set"/>
</dbReference>
<evidence type="ECO:0000256" key="7">
    <source>
        <dbReference type="ARBA" id="ARBA00022801"/>
    </source>
</evidence>
<dbReference type="SUPFAM" id="SSF51445">
    <property type="entry name" value="(Trans)glycosidases"/>
    <property type="match status" value="1"/>
</dbReference>
<comment type="similarity">
    <text evidence="3 14">Belongs to the glycosyl hydrolase 13 family.</text>
</comment>
<accession>A0ABX8K0K5</accession>
<evidence type="ECO:0000313" key="17">
    <source>
        <dbReference type="Proteomes" id="UP000683497"/>
    </source>
</evidence>
<dbReference type="Gene3D" id="2.60.40.1180">
    <property type="entry name" value="Golgi alpha-mannosidase II"/>
    <property type="match status" value="1"/>
</dbReference>
<evidence type="ECO:0000256" key="8">
    <source>
        <dbReference type="ARBA" id="ARBA00023277"/>
    </source>
</evidence>
<evidence type="ECO:0000256" key="3">
    <source>
        <dbReference type="ARBA" id="ARBA00008061"/>
    </source>
</evidence>
<dbReference type="Proteomes" id="UP000683497">
    <property type="component" value="Chromosome"/>
</dbReference>
<dbReference type="InterPro" id="IPR006047">
    <property type="entry name" value="GH13_cat_dom"/>
</dbReference>
<comment type="subcellular location">
    <subcellularLocation>
        <location evidence="1">Cytoplasm</location>
    </subcellularLocation>
</comment>
<dbReference type="SMART" id="SM00642">
    <property type="entry name" value="Aamy"/>
    <property type="match status" value="1"/>
</dbReference>
<dbReference type="Gene3D" id="2.60.40.10">
    <property type="entry name" value="Immunoglobulins"/>
    <property type="match status" value="1"/>
</dbReference>
<evidence type="ECO:0000256" key="1">
    <source>
        <dbReference type="ARBA" id="ARBA00004496"/>
    </source>
</evidence>
<comment type="pathway">
    <text evidence="2 14">Glycan biosynthesis; trehalose biosynthesis.</text>
</comment>
<dbReference type="Gene3D" id="3.20.20.80">
    <property type="entry name" value="Glycosidases"/>
    <property type="match status" value="1"/>
</dbReference>
<dbReference type="PIRSF" id="PIRSF006337">
    <property type="entry name" value="Trehalose_TreZ"/>
    <property type="match status" value="1"/>
</dbReference>
<gene>
    <name evidence="16" type="primary">treZ</name>
    <name evidence="16" type="ORF">KQ929_09935</name>
</gene>
<evidence type="ECO:0000256" key="9">
    <source>
        <dbReference type="ARBA" id="ARBA00023295"/>
    </source>
</evidence>
<protein>
    <recommendedName>
        <fullName evidence="5 13">Malto-oligosyltrehalose trehalohydrolase</fullName>
        <shortName evidence="14">MTHase</shortName>
        <ecNumber evidence="4 13">3.2.1.141</ecNumber>
    </recommendedName>
    <alternativeName>
        <fullName evidence="11 14">4-alpha-D-((1-&gt;4)-alpha-D-glucano)trehalose trehalohydrolase</fullName>
    </alternativeName>
    <alternativeName>
        <fullName evidence="10 14">Maltooligosyl trehalose trehalohydrolase</fullName>
    </alternativeName>
</protein>
<organism evidence="16 17">
    <name type="scientific">Leclercia pneumoniae</name>
    <dbReference type="NCBI Taxonomy" id="2815358"/>
    <lineage>
        <taxon>Bacteria</taxon>
        <taxon>Pseudomonadati</taxon>
        <taxon>Pseudomonadota</taxon>
        <taxon>Gammaproteobacteria</taxon>
        <taxon>Enterobacterales</taxon>
        <taxon>Enterobacteriaceae</taxon>
        <taxon>Leclercia</taxon>
    </lineage>
</organism>
<keyword evidence="7 14" id="KW-0378">Hydrolase</keyword>
<evidence type="ECO:0000256" key="13">
    <source>
        <dbReference type="NCBIfam" id="TIGR02402"/>
    </source>
</evidence>
<comment type="catalytic activity">
    <reaction evidence="12 14">
        <text>hydrolysis of (1-&gt;4)-alpha-D-glucosidic linkage in 4-alpha-D-[(1-&gt;4)-alpha-D-glucanosyl]n trehalose to yield trehalose and (1-&gt;4)-alpha-D-glucan.</text>
        <dbReference type="EC" id="3.2.1.141"/>
    </reaction>
</comment>
<sequence>MQSEQVSKQWGAVRLETGAVRFRLWASGQQQMTLRVEGHDYPMQTAGDGWFDITLNDLPAGANYQYVLADGTALPDPASRAQQGDVHGPSQVVDPHSYVWQYPEWQGRPWEETVVYELHIGTFTPQGTFRSAISKLPYLAELGITQIEVMPVSQTGGNRNWGYDGVLLYAPHSAYGTPDDFKAFIDAAHGLGISVVLDIVLNHFGPEGNYLPRLSPDFFHPDRMTPWGNGIAYDLDPVRAFIIGLPLYWLSEYRLDGLRFDAIDHIEDSRQPHVLEEIATRIRETITDRPIHLTTEDSRNGIDLHPRDERGQPPLFTAEWNDDLHNALHVFATGETHAYYEDFADAPEVWLARALTEGFAYQGEVSPHSGKPRGVNSRNQPPLAFVDFIQNHDQVGNRAQGERLITLAGAERTRVLLAMLLLSPHIPLLFMGEEYGETHPFLFFTDFHGDLARAVREGRAKEFAGHTGHDGEDVPDPNALTTFTASQLDWQKLTSESGKSWLRFTRQLLLLRQQAIVPLLTGAQACQGKVLHTAPGYIAVCWHFAQGTLSLALNVSDRTLPAPELPGNTLFVWPEGAGALTPNSIIVCFAEGEACR</sequence>
<dbReference type="RefSeq" id="WP_207291721.1">
    <property type="nucleotide sequence ID" value="NZ_CP071383.1"/>
</dbReference>
<dbReference type="Gene3D" id="1.10.10.760">
    <property type="entry name" value="E-set domains of sugar-utilizing enzymes"/>
    <property type="match status" value="1"/>
</dbReference>
<evidence type="ECO:0000256" key="12">
    <source>
        <dbReference type="ARBA" id="ARBA00034013"/>
    </source>
</evidence>
<evidence type="ECO:0000256" key="10">
    <source>
        <dbReference type="ARBA" id="ARBA00032057"/>
    </source>
</evidence>
<dbReference type="SUPFAM" id="SSF81296">
    <property type="entry name" value="E set domains"/>
    <property type="match status" value="1"/>
</dbReference>
<dbReference type="InterPro" id="IPR013780">
    <property type="entry name" value="Glyco_hydro_b"/>
</dbReference>
<reference evidence="16 17" key="1">
    <citation type="submission" date="2021-06" db="EMBL/GenBank/DDBJ databases">
        <title>Leclercia pneumoniae sp. nov.</title>
        <authorList>
            <person name="Hoenemann M."/>
            <person name="Viehweger A."/>
            <person name="Dietze N."/>
        </authorList>
    </citation>
    <scope>NUCLEOTIDE SEQUENCE [LARGE SCALE GENOMIC DNA]</scope>
    <source>
        <strain evidence="17">49125</strain>
    </source>
</reference>
<dbReference type="InterPro" id="IPR017853">
    <property type="entry name" value="GH"/>
</dbReference>
<dbReference type="EMBL" id="CP076838">
    <property type="protein sequence ID" value="QWW81486.1"/>
    <property type="molecule type" value="Genomic_DNA"/>
</dbReference>
<dbReference type="CDD" id="cd02853">
    <property type="entry name" value="E_set_MTHase_like_N"/>
    <property type="match status" value="1"/>
</dbReference>
<name>A0ABX8K0K5_9ENTR</name>
<evidence type="ECO:0000256" key="11">
    <source>
        <dbReference type="ARBA" id="ARBA00033284"/>
    </source>
</evidence>
<evidence type="ECO:0000259" key="15">
    <source>
        <dbReference type="SMART" id="SM00642"/>
    </source>
</evidence>
<dbReference type="InterPro" id="IPR012768">
    <property type="entry name" value="Trehalose_TreZ"/>
</dbReference>